<keyword evidence="1" id="KW-1133">Transmembrane helix</keyword>
<name>A0A6H1UB45_9GAMM</name>
<dbReference type="SUPFAM" id="SSF54001">
    <property type="entry name" value="Cysteine proteinases"/>
    <property type="match status" value="1"/>
</dbReference>
<dbReference type="Pfam" id="PF11992">
    <property type="entry name" value="TgpA_N"/>
    <property type="match status" value="1"/>
</dbReference>
<keyword evidence="4" id="KW-1185">Reference proteome</keyword>
<evidence type="ECO:0000313" key="3">
    <source>
        <dbReference type="EMBL" id="QIZ76058.1"/>
    </source>
</evidence>
<accession>A0A6H1UB45</accession>
<dbReference type="PANTHER" id="PTHR42736">
    <property type="entry name" value="PROTEIN-GLUTAMINE GAMMA-GLUTAMYLTRANSFERASE"/>
    <property type="match status" value="1"/>
</dbReference>
<organism evidence="3 4">
    <name type="scientific">Ferrimonas lipolytica</name>
    <dbReference type="NCBI Taxonomy" id="2724191"/>
    <lineage>
        <taxon>Bacteria</taxon>
        <taxon>Pseudomonadati</taxon>
        <taxon>Pseudomonadota</taxon>
        <taxon>Gammaproteobacteria</taxon>
        <taxon>Alteromonadales</taxon>
        <taxon>Ferrimonadaceae</taxon>
        <taxon>Ferrimonas</taxon>
    </lineage>
</organism>
<feature type="domain" description="Transglutaminase-like" evidence="2">
    <location>
        <begin position="391"/>
        <end position="462"/>
    </location>
</feature>
<dbReference type="InterPro" id="IPR052901">
    <property type="entry name" value="Bact_TGase-like"/>
</dbReference>
<dbReference type="InterPro" id="IPR002931">
    <property type="entry name" value="Transglutaminase-like"/>
</dbReference>
<dbReference type="Pfam" id="PF01841">
    <property type="entry name" value="Transglut_core"/>
    <property type="match status" value="1"/>
</dbReference>
<dbReference type="AlphaFoldDB" id="A0A6H1UB45"/>
<feature type="transmembrane region" description="Helical" evidence="1">
    <location>
        <begin position="154"/>
        <end position="175"/>
    </location>
</feature>
<dbReference type="KEGG" id="fes:HER31_03640"/>
<dbReference type="InterPro" id="IPR021878">
    <property type="entry name" value="TgpA_N"/>
</dbReference>
<dbReference type="InterPro" id="IPR038765">
    <property type="entry name" value="Papain-like_cys_pep_sf"/>
</dbReference>
<gene>
    <name evidence="3" type="ORF">HER31_03640</name>
</gene>
<dbReference type="Gene3D" id="3.10.620.30">
    <property type="match status" value="1"/>
</dbReference>
<protein>
    <submittedName>
        <fullName evidence="3">DUF3488 domain-containing transglutaminase family protein</fullName>
    </submittedName>
</protein>
<sequence length="663" mass="75038">MSGISRATQGWMLLTQVAIMVPLMDQASHWTLAIVSLCLLWRLGIFFARWASPPRWLLNLLGIGTAAALFSQLSGNGTMATLINLLLLGYSLKSIETKSGKDLMVVLLTGYFLIGLHLIDRFGAIMSVQLILMVALNSACMLSNYRSQETKHTFILSLKLIVASLPLAIALFVLIPRLPPMWQIQTSTLARTGLSDSMALGDIAQLTRSDELVMRASFTDDPPPAEQLYWRALILDSYDGRRWSASANVATEPAEHYQPMAPFLDYSLQVEANNQTWLATLRGSRSDSSRLRPQAAQQLHWQVPLISRTKIDLQQGHYPAAMSLSLEAEQQNLLLPAHGNPLARQWAQQLREQYPQPQQRMAAIMSHFRQNPFRYTLSPPPLGGEQIDGFLFNTKAGFCGHYASTMVFVARAAGVPARIVTGYQGGERGLNNEFVSVYQYNAHAWVEYWLPLQGWQRIDPTAAVAPERVEQGAEATLSQQPEFSQQSGLFTWRNSRAIWHLRGVLEQLDYQWSRHVIGFDHKRQISFWQEWLGGFQWWKLAVLLGFILLLVGISQSGLLSRTKPTPTPIRLYNKAQQRLSRWGIQRLDNEAPLAHLERVQQHSQALYDAYLPFCRLFIEVQYQATPTPAKIKRLRGRFQFFIRQTNQAKRRGPVAVKPVTAHE</sequence>
<dbReference type="PANTHER" id="PTHR42736:SF1">
    <property type="entry name" value="PROTEIN-GLUTAMINE GAMMA-GLUTAMYLTRANSFERASE"/>
    <property type="match status" value="1"/>
</dbReference>
<dbReference type="EMBL" id="CP051180">
    <property type="protein sequence ID" value="QIZ76058.1"/>
    <property type="molecule type" value="Genomic_DNA"/>
</dbReference>
<dbReference type="SMART" id="SM00460">
    <property type="entry name" value="TGc"/>
    <property type="match status" value="1"/>
</dbReference>
<keyword evidence="1" id="KW-0812">Transmembrane</keyword>
<feature type="transmembrane region" description="Helical" evidence="1">
    <location>
        <begin position="125"/>
        <end position="142"/>
    </location>
</feature>
<dbReference type="RefSeq" id="WP_168659318.1">
    <property type="nucleotide sequence ID" value="NZ_CP051180.1"/>
</dbReference>
<feature type="transmembrane region" description="Helical" evidence="1">
    <location>
        <begin position="30"/>
        <end position="51"/>
    </location>
</feature>
<evidence type="ECO:0000259" key="2">
    <source>
        <dbReference type="SMART" id="SM00460"/>
    </source>
</evidence>
<reference evidence="3 4" key="1">
    <citation type="submission" date="2020-04" db="EMBL/GenBank/DDBJ databases">
        <title>Ferrimonas sp. S7 isolated from sea water.</title>
        <authorList>
            <person name="Bae S.S."/>
            <person name="Baek K."/>
        </authorList>
    </citation>
    <scope>NUCLEOTIDE SEQUENCE [LARGE SCALE GENOMIC DNA]</scope>
    <source>
        <strain evidence="3 4">S7</strain>
    </source>
</reference>
<evidence type="ECO:0000313" key="4">
    <source>
        <dbReference type="Proteomes" id="UP000501602"/>
    </source>
</evidence>
<evidence type="ECO:0000256" key="1">
    <source>
        <dbReference type="SAM" id="Phobius"/>
    </source>
</evidence>
<proteinExistence type="predicted"/>
<dbReference type="Proteomes" id="UP000501602">
    <property type="component" value="Chromosome"/>
</dbReference>
<feature type="transmembrane region" description="Helical" evidence="1">
    <location>
        <begin position="57"/>
        <end position="90"/>
    </location>
</feature>
<feature type="transmembrane region" description="Helical" evidence="1">
    <location>
        <begin position="102"/>
        <end position="119"/>
    </location>
</feature>
<keyword evidence="1" id="KW-0472">Membrane</keyword>